<dbReference type="Gramene" id="PNT62923">
    <property type="protein sequence ID" value="PNT62923"/>
    <property type="gene ID" value="BRADI_4g09557v3"/>
</dbReference>
<dbReference type="Proteomes" id="UP000008810">
    <property type="component" value="Chromosome 4"/>
</dbReference>
<dbReference type="AlphaFoldDB" id="A0A2K2CLM1"/>
<sequence>MENMDGGMGENFQRWSFPSLTPDDVLVEIFDGLHSSYPLLPLLQQVISLSQAGQHPTEVEENGPNPTQNVLHPDLRQEPYTTRQPCQFAQKDGSRAHAIQQQAMPGGRTQPACPHLLYSPITDRLSVDLFVECHDQMLMIGCVKRNVR</sequence>
<evidence type="ECO:0000313" key="2">
    <source>
        <dbReference type="EMBL" id="PNT62923.1"/>
    </source>
</evidence>
<dbReference type="ExpressionAtlas" id="A0A2K2CLM1">
    <property type="expression patterns" value="baseline"/>
</dbReference>
<proteinExistence type="predicted"/>
<dbReference type="EnsemblPlants" id="PNT62923">
    <property type="protein sequence ID" value="PNT62923"/>
    <property type="gene ID" value="BRADI_4g09557v3"/>
</dbReference>
<reference evidence="2" key="2">
    <citation type="submission" date="2017-06" db="EMBL/GenBank/DDBJ databases">
        <title>WGS assembly of Brachypodium distachyon.</title>
        <authorList>
            <consortium name="The International Brachypodium Initiative"/>
            <person name="Lucas S."/>
            <person name="Harmon-Smith M."/>
            <person name="Lail K."/>
            <person name="Tice H."/>
            <person name="Grimwood J."/>
            <person name="Bruce D."/>
            <person name="Barry K."/>
            <person name="Shu S."/>
            <person name="Lindquist E."/>
            <person name="Wang M."/>
            <person name="Pitluck S."/>
            <person name="Vogel J.P."/>
            <person name="Garvin D.F."/>
            <person name="Mockler T.C."/>
            <person name="Schmutz J."/>
            <person name="Rokhsar D."/>
            <person name="Bevan M.W."/>
        </authorList>
    </citation>
    <scope>NUCLEOTIDE SEQUENCE</scope>
    <source>
        <strain evidence="2">Bd21</strain>
    </source>
</reference>
<feature type="region of interest" description="Disordered" evidence="1">
    <location>
        <begin position="53"/>
        <end position="73"/>
    </location>
</feature>
<keyword evidence="4" id="KW-1185">Reference proteome</keyword>
<gene>
    <name evidence="2" type="ORF">BRADI_4g09557v3</name>
</gene>
<evidence type="ECO:0000313" key="3">
    <source>
        <dbReference type="EnsemblPlants" id="PNT62923"/>
    </source>
</evidence>
<evidence type="ECO:0000256" key="1">
    <source>
        <dbReference type="SAM" id="MobiDB-lite"/>
    </source>
</evidence>
<name>A0A2K2CLM1_BRADI</name>
<reference evidence="3" key="3">
    <citation type="submission" date="2018-08" db="UniProtKB">
        <authorList>
            <consortium name="EnsemblPlants"/>
        </authorList>
    </citation>
    <scope>IDENTIFICATION</scope>
    <source>
        <strain evidence="3">cv. Bd21</strain>
    </source>
</reference>
<organism evidence="2">
    <name type="scientific">Brachypodium distachyon</name>
    <name type="common">Purple false brome</name>
    <name type="synonym">Trachynia distachya</name>
    <dbReference type="NCBI Taxonomy" id="15368"/>
    <lineage>
        <taxon>Eukaryota</taxon>
        <taxon>Viridiplantae</taxon>
        <taxon>Streptophyta</taxon>
        <taxon>Embryophyta</taxon>
        <taxon>Tracheophyta</taxon>
        <taxon>Spermatophyta</taxon>
        <taxon>Magnoliopsida</taxon>
        <taxon>Liliopsida</taxon>
        <taxon>Poales</taxon>
        <taxon>Poaceae</taxon>
        <taxon>BOP clade</taxon>
        <taxon>Pooideae</taxon>
        <taxon>Stipodae</taxon>
        <taxon>Brachypodieae</taxon>
        <taxon>Brachypodium</taxon>
    </lineage>
</organism>
<accession>A0A2K2CLM1</accession>
<protein>
    <submittedName>
        <fullName evidence="2 3">Uncharacterized protein</fullName>
    </submittedName>
</protein>
<evidence type="ECO:0000313" key="4">
    <source>
        <dbReference type="Proteomes" id="UP000008810"/>
    </source>
</evidence>
<dbReference type="InParanoid" id="A0A2K2CLM1"/>
<dbReference type="EMBL" id="CM000883">
    <property type="protein sequence ID" value="PNT62923.1"/>
    <property type="molecule type" value="Genomic_DNA"/>
</dbReference>
<reference evidence="2 3" key="1">
    <citation type="journal article" date="2010" name="Nature">
        <title>Genome sequencing and analysis of the model grass Brachypodium distachyon.</title>
        <authorList>
            <consortium name="International Brachypodium Initiative"/>
        </authorList>
    </citation>
    <scope>NUCLEOTIDE SEQUENCE [LARGE SCALE GENOMIC DNA]</scope>
    <source>
        <strain evidence="2 3">Bd21</strain>
    </source>
</reference>